<accession>A0ACC1CED0</accession>
<name>A0ACC1CED0_9NEOP</name>
<dbReference type="EMBL" id="CM034415">
    <property type="protein sequence ID" value="KAJ0169836.1"/>
    <property type="molecule type" value="Genomic_DNA"/>
</dbReference>
<comment type="caution">
    <text evidence="1">The sequence shown here is derived from an EMBL/GenBank/DDBJ whole genome shotgun (WGS) entry which is preliminary data.</text>
</comment>
<dbReference type="Proteomes" id="UP000824533">
    <property type="component" value="Linkage Group LG29"/>
</dbReference>
<gene>
    <name evidence="1" type="ORF">K1T71_014442</name>
</gene>
<sequence length="94" mass="9286">MKDVVGRVEGASSAAVRATDATAWCRGLAGGGGERAGQEEGAADRATCGAVGLDLAHLRCAAAATAGTRYTGAAAGRDADGARFFTLDTTTLVL</sequence>
<organism evidence="1 2">
    <name type="scientific">Dendrolimus kikuchii</name>
    <dbReference type="NCBI Taxonomy" id="765133"/>
    <lineage>
        <taxon>Eukaryota</taxon>
        <taxon>Metazoa</taxon>
        <taxon>Ecdysozoa</taxon>
        <taxon>Arthropoda</taxon>
        <taxon>Hexapoda</taxon>
        <taxon>Insecta</taxon>
        <taxon>Pterygota</taxon>
        <taxon>Neoptera</taxon>
        <taxon>Endopterygota</taxon>
        <taxon>Lepidoptera</taxon>
        <taxon>Glossata</taxon>
        <taxon>Ditrysia</taxon>
        <taxon>Bombycoidea</taxon>
        <taxon>Lasiocampidae</taxon>
        <taxon>Dendrolimus</taxon>
    </lineage>
</organism>
<protein>
    <submittedName>
        <fullName evidence="1">Uncharacterized protein</fullName>
    </submittedName>
</protein>
<evidence type="ECO:0000313" key="2">
    <source>
        <dbReference type="Proteomes" id="UP000824533"/>
    </source>
</evidence>
<evidence type="ECO:0000313" key="1">
    <source>
        <dbReference type="EMBL" id="KAJ0169836.1"/>
    </source>
</evidence>
<reference evidence="1 2" key="1">
    <citation type="journal article" date="2021" name="Front. Genet.">
        <title>Chromosome-Level Genome Assembly Reveals Significant Gene Expansion in the Toll and IMD Signaling Pathways of Dendrolimus kikuchii.</title>
        <authorList>
            <person name="Zhou J."/>
            <person name="Wu P."/>
            <person name="Xiong Z."/>
            <person name="Liu N."/>
            <person name="Zhao N."/>
            <person name="Ji M."/>
            <person name="Qiu Y."/>
            <person name="Yang B."/>
        </authorList>
    </citation>
    <scope>NUCLEOTIDE SEQUENCE [LARGE SCALE GENOMIC DNA]</scope>
    <source>
        <strain evidence="1">Ann1</strain>
    </source>
</reference>
<proteinExistence type="predicted"/>
<keyword evidence="2" id="KW-1185">Reference proteome</keyword>